<feature type="transmembrane region" description="Helical" evidence="1">
    <location>
        <begin position="83"/>
        <end position="106"/>
    </location>
</feature>
<organism evidence="2 3">
    <name type="scientific">SAR92 clade bacterium</name>
    <dbReference type="NCBI Taxonomy" id="2315479"/>
    <lineage>
        <taxon>Bacteria</taxon>
        <taxon>Pseudomonadati</taxon>
        <taxon>Pseudomonadota</taxon>
        <taxon>Gammaproteobacteria</taxon>
        <taxon>Cellvibrionales</taxon>
        <taxon>Porticoccaceae</taxon>
        <taxon>SAR92 clade</taxon>
    </lineage>
</organism>
<protein>
    <submittedName>
        <fullName evidence="2">Uncharacterized protein</fullName>
    </submittedName>
</protein>
<feature type="transmembrane region" description="Helical" evidence="1">
    <location>
        <begin position="118"/>
        <end position="140"/>
    </location>
</feature>
<dbReference type="EMBL" id="SHBP01000013">
    <property type="protein sequence ID" value="RZO19359.1"/>
    <property type="molecule type" value="Genomic_DNA"/>
</dbReference>
<reference evidence="2 3" key="1">
    <citation type="submission" date="2019-02" db="EMBL/GenBank/DDBJ databases">
        <title>Prokaryotic population dynamics and viral predation in marine succession experiment using metagenomics: the confinement effect.</title>
        <authorList>
            <person name="Haro-Moreno J.M."/>
            <person name="Rodriguez-Valera F."/>
            <person name="Lopez-Perez M."/>
        </authorList>
    </citation>
    <scope>NUCLEOTIDE SEQUENCE [LARGE SCALE GENOMIC DNA]</scope>
    <source>
        <strain evidence="2">MED-G170</strain>
    </source>
</reference>
<evidence type="ECO:0000256" key="1">
    <source>
        <dbReference type="SAM" id="Phobius"/>
    </source>
</evidence>
<feature type="transmembrane region" description="Helical" evidence="1">
    <location>
        <begin position="6"/>
        <end position="27"/>
    </location>
</feature>
<keyword evidence="1" id="KW-0812">Transmembrane</keyword>
<accession>A0A520MDS1</accession>
<keyword evidence="1" id="KW-0472">Membrane</keyword>
<sequence>MTFEQLRLVIVVYSSSIIPLVLIPILHVRNLIPKWVLPFYVRLFFICAIGWEFWFNYGSVAGDSVDVRRADILNQLIPVHLNWVLNSLADAGAICCGGLLLAWLILGRKSEGFKTWRWSVFGLLLVGFIGQNIIVEMYLYHDQLSVDKPLSWAPLAPTGPWFNPLLWEYDGRSIMFQSQLPWLIMTPLVYLELIRTLKSSSSERL</sequence>
<dbReference type="AlphaFoldDB" id="A0A520MDS1"/>
<feature type="transmembrane region" description="Helical" evidence="1">
    <location>
        <begin position="39"/>
        <end position="57"/>
    </location>
</feature>
<proteinExistence type="predicted"/>
<name>A0A520MDS1_9GAMM</name>
<gene>
    <name evidence="2" type="ORF">EVB03_08145</name>
</gene>
<dbReference type="Proteomes" id="UP000315889">
    <property type="component" value="Unassembled WGS sequence"/>
</dbReference>
<keyword evidence="1" id="KW-1133">Transmembrane helix</keyword>
<comment type="caution">
    <text evidence="2">The sequence shown here is derived from an EMBL/GenBank/DDBJ whole genome shotgun (WGS) entry which is preliminary data.</text>
</comment>
<evidence type="ECO:0000313" key="3">
    <source>
        <dbReference type="Proteomes" id="UP000315889"/>
    </source>
</evidence>
<evidence type="ECO:0000313" key="2">
    <source>
        <dbReference type="EMBL" id="RZO19359.1"/>
    </source>
</evidence>